<evidence type="ECO:0000256" key="1">
    <source>
        <dbReference type="SAM" id="MobiDB-lite"/>
    </source>
</evidence>
<accession>F3PTE0</accession>
<dbReference type="AlphaFoldDB" id="F3PTE0"/>
<name>F3PTE0_9BACE</name>
<organism evidence="2 3">
    <name type="scientific">Bacteroides fluxus YIT 12057</name>
    <dbReference type="NCBI Taxonomy" id="763034"/>
    <lineage>
        <taxon>Bacteria</taxon>
        <taxon>Pseudomonadati</taxon>
        <taxon>Bacteroidota</taxon>
        <taxon>Bacteroidia</taxon>
        <taxon>Bacteroidales</taxon>
        <taxon>Bacteroidaceae</taxon>
        <taxon>Bacteroides</taxon>
    </lineage>
</organism>
<sequence length="54" mass="5926">MLLAPTSGMERFHSCPGRPEGISHKADSQNIKKDGPALGEFPYICQSKNKQVKP</sequence>
<reference evidence="2 3" key="1">
    <citation type="submission" date="2011-02" db="EMBL/GenBank/DDBJ databases">
        <authorList>
            <person name="Weinstock G."/>
            <person name="Sodergren E."/>
            <person name="Clifton S."/>
            <person name="Fulton L."/>
            <person name="Fulton B."/>
            <person name="Courtney L."/>
            <person name="Fronick C."/>
            <person name="Harrison M."/>
            <person name="Strong C."/>
            <person name="Farmer C."/>
            <person name="Delahaunty K."/>
            <person name="Markovic C."/>
            <person name="Hall O."/>
            <person name="Minx P."/>
            <person name="Tomlinson C."/>
            <person name="Mitreva M."/>
            <person name="Hou S."/>
            <person name="Chen J."/>
            <person name="Wollam A."/>
            <person name="Pepin K.H."/>
            <person name="Johnson M."/>
            <person name="Bhonagiri V."/>
            <person name="Zhang X."/>
            <person name="Suruliraj S."/>
            <person name="Warren W."/>
            <person name="Chinwalla A."/>
            <person name="Mardis E.R."/>
            <person name="Wilson R.K."/>
        </authorList>
    </citation>
    <scope>NUCLEOTIDE SEQUENCE [LARGE SCALE GENOMIC DNA]</scope>
    <source>
        <strain evidence="2 3">YIT 12057</strain>
    </source>
</reference>
<dbReference type="STRING" id="763034.HMPREF9446_02008"/>
<comment type="caution">
    <text evidence="2">The sequence shown here is derived from an EMBL/GenBank/DDBJ whole genome shotgun (WGS) entry which is preliminary data.</text>
</comment>
<evidence type="ECO:0000313" key="2">
    <source>
        <dbReference type="EMBL" id="EGF56865.1"/>
    </source>
</evidence>
<dbReference type="HOGENOM" id="CLU_3040378_0_0_10"/>
<feature type="compositionally biased region" description="Basic and acidic residues" evidence="1">
    <location>
        <begin position="21"/>
        <end position="35"/>
    </location>
</feature>
<dbReference type="EMBL" id="AFBN01000036">
    <property type="protein sequence ID" value="EGF56865.1"/>
    <property type="molecule type" value="Genomic_DNA"/>
</dbReference>
<keyword evidence="3" id="KW-1185">Reference proteome</keyword>
<feature type="region of interest" description="Disordered" evidence="1">
    <location>
        <begin position="1"/>
        <end position="39"/>
    </location>
</feature>
<proteinExistence type="predicted"/>
<dbReference type="Proteomes" id="UP000003416">
    <property type="component" value="Unassembled WGS sequence"/>
</dbReference>
<protein>
    <submittedName>
        <fullName evidence="2">Uncharacterized protein</fullName>
    </submittedName>
</protein>
<evidence type="ECO:0000313" key="3">
    <source>
        <dbReference type="Proteomes" id="UP000003416"/>
    </source>
</evidence>
<gene>
    <name evidence="2" type="ORF">HMPREF9446_02008</name>
</gene>